<keyword evidence="4" id="KW-1185">Reference proteome</keyword>
<accession>A0ABU1YRY5</accession>
<feature type="signal peptide" evidence="1">
    <location>
        <begin position="1"/>
        <end position="18"/>
    </location>
</feature>
<dbReference type="EMBL" id="JAVDXU010000003">
    <property type="protein sequence ID" value="MDR7271614.1"/>
    <property type="molecule type" value="Genomic_DNA"/>
</dbReference>
<evidence type="ECO:0000313" key="4">
    <source>
        <dbReference type="Proteomes" id="UP001180453"/>
    </source>
</evidence>
<evidence type="ECO:0000259" key="2">
    <source>
        <dbReference type="Pfam" id="PF07589"/>
    </source>
</evidence>
<dbReference type="Proteomes" id="UP001180453">
    <property type="component" value="Unassembled WGS sequence"/>
</dbReference>
<name>A0ABU1YRY5_ROSSA</name>
<feature type="domain" description="Ice-binding protein C-terminal" evidence="2">
    <location>
        <begin position="282"/>
        <end position="304"/>
    </location>
</feature>
<gene>
    <name evidence="3" type="ORF">J2X20_004282</name>
</gene>
<organism evidence="3 4">
    <name type="scientific">Roseateles saccharophilus</name>
    <name type="common">Pseudomonas saccharophila</name>
    <dbReference type="NCBI Taxonomy" id="304"/>
    <lineage>
        <taxon>Bacteria</taxon>
        <taxon>Pseudomonadati</taxon>
        <taxon>Pseudomonadota</taxon>
        <taxon>Betaproteobacteria</taxon>
        <taxon>Burkholderiales</taxon>
        <taxon>Sphaerotilaceae</taxon>
        <taxon>Roseateles</taxon>
    </lineage>
</organism>
<dbReference type="InterPro" id="IPR013424">
    <property type="entry name" value="Ice-binding_C"/>
</dbReference>
<sequence length="305" mass="30935">MRLAAIALCALLSASVQAAPRQLDVVPPGGFLNVCASPIGGGGGFWAGDDISSQFAGGVCKTHYFTSGTVSDSASSSGVQISNSSAGAARMGWVQMSAENHSPAETWFAHGGVTGGYSDSLSVNAAGHAGESGYLLLRVAVVGTMWATAEAGGTGFMVVPYINHQMLSAANAGYDDGSSNHLWSTDRQVGAWGVGSAPDSSLAINEVIIFSLPVVVGKSMDVGIYTNVDAGQRSSGGFPGWMANAGSSFTSYLDGASLMLGGQNVPGFSISSASGLNWAVSAVPEPSAWLLMLAGLGVVMLRRRA</sequence>
<proteinExistence type="predicted"/>
<reference evidence="3 4" key="1">
    <citation type="submission" date="2023-07" db="EMBL/GenBank/DDBJ databases">
        <title>Sorghum-associated microbial communities from plants grown in Nebraska, USA.</title>
        <authorList>
            <person name="Schachtman D."/>
        </authorList>
    </citation>
    <scope>NUCLEOTIDE SEQUENCE [LARGE SCALE GENOMIC DNA]</scope>
    <source>
        <strain evidence="3 4">BE314</strain>
    </source>
</reference>
<protein>
    <recommendedName>
        <fullName evidence="2">Ice-binding protein C-terminal domain-containing protein</fullName>
    </recommendedName>
</protein>
<comment type="caution">
    <text evidence="3">The sequence shown here is derived from an EMBL/GenBank/DDBJ whole genome shotgun (WGS) entry which is preliminary data.</text>
</comment>
<dbReference type="Pfam" id="PF07589">
    <property type="entry name" value="PEP-CTERM"/>
    <property type="match status" value="1"/>
</dbReference>
<evidence type="ECO:0000256" key="1">
    <source>
        <dbReference type="SAM" id="SignalP"/>
    </source>
</evidence>
<dbReference type="RefSeq" id="WP_310269148.1">
    <property type="nucleotide sequence ID" value="NZ_JAVDXU010000003.1"/>
</dbReference>
<dbReference type="NCBIfam" id="TIGR02595">
    <property type="entry name" value="PEP_CTERM"/>
    <property type="match status" value="1"/>
</dbReference>
<feature type="chain" id="PRO_5046274310" description="Ice-binding protein C-terminal domain-containing protein" evidence="1">
    <location>
        <begin position="19"/>
        <end position="305"/>
    </location>
</feature>
<keyword evidence="1" id="KW-0732">Signal</keyword>
<evidence type="ECO:0000313" key="3">
    <source>
        <dbReference type="EMBL" id="MDR7271614.1"/>
    </source>
</evidence>